<gene>
    <name evidence="13" type="primary">ppx</name>
    <name evidence="13" type="ORF">OD750_004285</name>
</gene>
<evidence type="ECO:0000313" key="13">
    <source>
        <dbReference type="EMBL" id="MDC8011760.1"/>
    </source>
</evidence>
<evidence type="ECO:0000313" key="14">
    <source>
        <dbReference type="Proteomes" id="UP001139971"/>
    </source>
</evidence>
<evidence type="ECO:0000259" key="12">
    <source>
        <dbReference type="Pfam" id="PF21447"/>
    </source>
</evidence>
<evidence type="ECO:0000256" key="7">
    <source>
        <dbReference type="ARBA" id="ARBA00022475"/>
    </source>
</evidence>
<dbReference type="GO" id="GO:0005886">
    <property type="term" value="C:plasma membrane"/>
    <property type="evidence" value="ECO:0007669"/>
    <property type="project" value="UniProtKB-SubCell"/>
</dbReference>
<evidence type="ECO:0000256" key="2">
    <source>
        <dbReference type="ARBA" id="ARBA00004202"/>
    </source>
</evidence>
<proteinExistence type="inferred from homology"/>
<comment type="subunit">
    <text evidence="4">Homodimer.</text>
</comment>
<protein>
    <recommendedName>
        <fullName evidence="6">Exopolyphosphatase</fullName>
        <ecNumber evidence="5">3.6.1.11</ecNumber>
    </recommendedName>
</protein>
<keyword evidence="9" id="KW-0472">Membrane</keyword>
<name>A0A9X4BFU8_9GAMM</name>
<dbReference type="CDD" id="cd24053">
    <property type="entry name" value="ASKHA_NBD_EcPPX-GppA-like"/>
    <property type="match status" value="1"/>
</dbReference>
<dbReference type="InterPro" id="IPR048950">
    <property type="entry name" value="Ppx_GppA_C"/>
</dbReference>
<dbReference type="NCBIfam" id="TIGR03706">
    <property type="entry name" value="exo_poly_only"/>
    <property type="match status" value="1"/>
</dbReference>
<dbReference type="AlphaFoldDB" id="A0A9X4BFU8"/>
<keyword evidence="7" id="KW-1003">Cell membrane</keyword>
<dbReference type="FunFam" id="3.30.420.150:FF:000001">
    <property type="entry name" value="Guanosine-5'-triphosphate,3'-diphosphate pyrophosphatase"/>
    <property type="match status" value="1"/>
</dbReference>
<dbReference type="Gene3D" id="3.30.420.150">
    <property type="entry name" value="Exopolyphosphatase. Domain 2"/>
    <property type="match status" value="1"/>
</dbReference>
<evidence type="ECO:0000256" key="1">
    <source>
        <dbReference type="ARBA" id="ARBA00001946"/>
    </source>
</evidence>
<evidence type="ECO:0000256" key="9">
    <source>
        <dbReference type="ARBA" id="ARBA00023136"/>
    </source>
</evidence>
<comment type="caution">
    <text evidence="13">The sequence shown here is derived from an EMBL/GenBank/DDBJ whole genome shotgun (WGS) entry which is preliminary data.</text>
</comment>
<evidence type="ECO:0000256" key="3">
    <source>
        <dbReference type="ARBA" id="ARBA00007125"/>
    </source>
</evidence>
<dbReference type="InterPro" id="IPR030673">
    <property type="entry name" value="PyroPPase_GppA_Ppx"/>
</dbReference>
<dbReference type="PANTHER" id="PTHR30005">
    <property type="entry name" value="EXOPOLYPHOSPHATASE"/>
    <property type="match status" value="1"/>
</dbReference>
<evidence type="ECO:0000256" key="10">
    <source>
        <dbReference type="ARBA" id="ARBA00047607"/>
    </source>
</evidence>
<dbReference type="GO" id="GO:0004309">
    <property type="term" value="F:exopolyphosphatase activity"/>
    <property type="evidence" value="ECO:0007669"/>
    <property type="project" value="UniProtKB-EC"/>
</dbReference>
<feature type="domain" description="Ppx/GppA phosphatase C-terminal" evidence="12">
    <location>
        <begin position="317"/>
        <end position="489"/>
    </location>
</feature>
<dbReference type="PIRSF" id="PIRSF001267">
    <property type="entry name" value="Pyrophosphatase_GppA_Ppx"/>
    <property type="match status" value="1"/>
</dbReference>
<dbReference type="RefSeq" id="WP_263542970.1">
    <property type="nucleotide sequence ID" value="NZ_JAOVZO020000003.1"/>
</dbReference>
<dbReference type="Pfam" id="PF21447">
    <property type="entry name" value="Ppx-GppA_III"/>
    <property type="match status" value="1"/>
</dbReference>
<dbReference type="SUPFAM" id="SSF109604">
    <property type="entry name" value="HD-domain/PDEase-like"/>
    <property type="match status" value="1"/>
</dbReference>
<reference evidence="13" key="1">
    <citation type="submission" date="2023-02" db="EMBL/GenBank/DDBJ databases">
        <title>Tahibacter soli sp. nov. isolated from soil.</title>
        <authorList>
            <person name="Baek J.H."/>
            <person name="Lee J.K."/>
            <person name="Choi D.G."/>
            <person name="Jeon C.O."/>
        </authorList>
    </citation>
    <scope>NUCLEOTIDE SEQUENCE</scope>
    <source>
        <strain evidence="13">BL</strain>
    </source>
</reference>
<dbReference type="PANTHER" id="PTHR30005:SF14">
    <property type="entry name" value="EXOPOLYPHOSPHATASE"/>
    <property type="match status" value="1"/>
</dbReference>
<evidence type="ECO:0000256" key="6">
    <source>
        <dbReference type="ARBA" id="ARBA00020416"/>
    </source>
</evidence>
<evidence type="ECO:0000256" key="8">
    <source>
        <dbReference type="ARBA" id="ARBA00022801"/>
    </source>
</evidence>
<accession>A0A9X4BFU8</accession>
<comment type="cofactor">
    <cofactor evidence="1">
        <name>Mg(2+)</name>
        <dbReference type="ChEBI" id="CHEBI:18420"/>
    </cofactor>
</comment>
<keyword evidence="14" id="KW-1185">Reference proteome</keyword>
<dbReference type="InterPro" id="IPR003695">
    <property type="entry name" value="Ppx_GppA_N"/>
</dbReference>
<dbReference type="InterPro" id="IPR050273">
    <property type="entry name" value="GppA/Ppx_hydrolase"/>
</dbReference>
<dbReference type="GO" id="GO:0006798">
    <property type="term" value="P:polyphosphate catabolic process"/>
    <property type="evidence" value="ECO:0007669"/>
    <property type="project" value="TreeGrafter"/>
</dbReference>
<dbReference type="Pfam" id="PF02541">
    <property type="entry name" value="Ppx-GppA"/>
    <property type="match status" value="1"/>
</dbReference>
<dbReference type="FunFam" id="3.30.420.40:FF:000023">
    <property type="entry name" value="Guanosine-5'-triphosphate,3'-diphosphate pyrophosphatase"/>
    <property type="match status" value="1"/>
</dbReference>
<comment type="subcellular location">
    <subcellularLocation>
        <location evidence="2">Cell membrane</location>
        <topology evidence="2">Peripheral membrane protein</topology>
    </subcellularLocation>
</comment>
<dbReference type="EC" id="3.6.1.11" evidence="5"/>
<evidence type="ECO:0000259" key="11">
    <source>
        <dbReference type="Pfam" id="PF02541"/>
    </source>
</evidence>
<comment type="similarity">
    <text evidence="3">Belongs to the GppA/Ppx family.</text>
</comment>
<comment type="catalytic activity">
    <reaction evidence="10">
        <text>[phosphate](n) + H2O = [phosphate](n-1) + phosphate + H(+)</text>
        <dbReference type="Rhea" id="RHEA:21528"/>
        <dbReference type="Rhea" id="RHEA-COMP:9859"/>
        <dbReference type="Rhea" id="RHEA-COMP:14279"/>
        <dbReference type="ChEBI" id="CHEBI:15377"/>
        <dbReference type="ChEBI" id="CHEBI:15378"/>
        <dbReference type="ChEBI" id="CHEBI:16838"/>
        <dbReference type="ChEBI" id="CHEBI:43474"/>
        <dbReference type="EC" id="3.6.1.11"/>
    </reaction>
</comment>
<evidence type="ECO:0000256" key="5">
    <source>
        <dbReference type="ARBA" id="ARBA00012451"/>
    </source>
</evidence>
<evidence type="ECO:0000256" key="4">
    <source>
        <dbReference type="ARBA" id="ARBA00011738"/>
    </source>
</evidence>
<dbReference type="SUPFAM" id="SSF53067">
    <property type="entry name" value="Actin-like ATPase domain"/>
    <property type="match status" value="2"/>
</dbReference>
<dbReference type="InterPro" id="IPR022371">
    <property type="entry name" value="Exopolyphosphatase"/>
</dbReference>
<feature type="domain" description="Ppx/GppA phosphatase N-terminal" evidence="11">
    <location>
        <begin position="27"/>
        <end position="310"/>
    </location>
</feature>
<dbReference type="Gene3D" id="3.30.420.40">
    <property type="match status" value="1"/>
</dbReference>
<dbReference type="EMBL" id="JAOVZO020000003">
    <property type="protein sequence ID" value="MDC8011760.1"/>
    <property type="molecule type" value="Genomic_DNA"/>
</dbReference>
<organism evidence="13 14">
    <name type="scientific">Tahibacter soli</name>
    <dbReference type="NCBI Taxonomy" id="2983605"/>
    <lineage>
        <taxon>Bacteria</taxon>
        <taxon>Pseudomonadati</taxon>
        <taxon>Pseudomonadota</taxon>
        <taxon>Gammaproteobacteria</taxon>
        <taxon>Lysobacterales</taxon>
        <taxon>Rhodanobacteraceae</taxon>
        <taxon>Tahibacter</taxon>
    </lineage>
</organism>
<dbReference type="Gene3D" id="1.10.3210.10">
    <property type="entry name" value="Hypothetical protein af1432"/>
    <property type="match status" value="1"/>
</dbReference>
<keyword evidence="8 13" id="KW-0378">Hydrolase</keyword>
<dbReference type="Proteomes" id="UP001139971">
    <property type="component" value="Unassembled WGS sequence"/>
</dbReference>
<sequence length="514" mass="56977">MSKGKTPIRDGELLAAVDLGSNSFHMVVARYQHGELRVIDRLRDSVRLAAGLTRDGNLDAERRDRALGCLARFGQRLRALPQGRVRAVATNTVRRMSAPHAFLLPAETALGHPIEVVSGREEARLIYLGVAHGLPESRERRLAIDIGGGSTEFIIGLGLDALETESLQMGCVASTLRFFGDGKLNNKRWRQAQTEIGVELQQFAADYRARGWGETIGSSGTIRAIGNVLEANGWSESGITRAGLASLRDALLAFGAIERIRLTGLSEERQAVLCGGVAILEAAFDALRLDHMQVCETAMREGLLYDMVGRAEERDPRTATIAALVRRYDADRAQSQRVEDTAVALFDLINDDWQLGAEALDWLRWTARIHEIGIAIAHSQHHLHGAYIVRNSDLAGFSRQEQELLATILRCHRRKPDEDLLAALPERLRRTAMRITALLRLAVLLQRARSADPLPPMQLKGDDRSLELKLPRTWLEQHPLSVADLDQERDHLKALGLKLQLRVADRVDAPERAA</sequence>
<dbReference type="InterPro" id="IPR043129">
    <property type="entry name" value="ATPase_NBD"/>
</dbReference>